<evidence type="ECO:0000313" key="3">
    <source>
        <dbReference type="EMBL" id="ASO20682.1"/>
    </source>
</evidence>
<keyword evidence="4" id="KW-1185">Reference proteome</keyword>
<proteinExistence type="predicted"/>
<dbReference type="InterPro" id="IPR006827">
    <property type="entry name" value="Lant_deHydtase_N"/>
</dbReference>
<sequence length="898" mass="96993">MAAVTKYAPTPVAAPFQVVRRCLLPFDAVRDLGDGTLWRTAEAQLDAEARRARAGVELAEVIAGLVPAADRTTRGQLLRLRRAVFNGRTASESDLAPMRVLDPQPLALGRYQAAASEADTLARRRTRLEDDLRLRVLATSTRVLANADFAAALEVAVPRLASTLRSSAPPDPADGARSRRQALTLLRLAYRAATKPTPFARFVESVFVMPGAAHRPPRGHVRLAADLRDELRAWASAGDPPPAPHDALWITTNPTARLTEDRVEWLDSSGGERLLRAPCSSRLARLLTRLRRPVLLAEFGATGTDRVPPVLAALLRRGLLEIGFPPGTRDAVLDPRTPAATALDTLRAIERTWPEEARGEPSALIRATRATTEELAGVLSDTMSAPPRITVAQAAAPRPPGTFSDGAGAPVRGADADDDGDAAGEKRIVTGRPRPEPVDVPSDHLVEDLHGMSGNAEDLLPLDYEVRSDLGLLQRVLPLAGGELSLRIAESVCFRSRFSHEAVPALTAYRWHREEGAAAAERLIAESTHPVLREVLRLRRRALAALTALAADAADAAEVYCDRAALHDLAEALPATVGRWACVAWPVQATADGLLVVNGASSGYGRFAARHTALMTPQTLEEVRAWAESAAVDVPLEASAGLPADIGTTLGASVNDRVRLLPAVLGYPNAAVATDPEARVDLGDCTVRVHPDTGRLLLEGGADTKTVFAPVPQNGTLPQLAPPLYRWLAGFGPSLGTTLPLWDRVDERRADLGVRHYPRLRLGRLILARRTWKVSADALPGTGADLLAWRRFCRDTGIPRRVFLRRLTVPDTWDVLRGEAAEERVLLARSRAGDALRKPAYLDLSQSLCHLGVEAAPDGGPLTFTEPLPDPSHQPTDRVTEFVIETSLGVRHERQHRR</sequence>
<evidence type="ECO:0000256" key="1">
    <source>
        <dbReference type="SAM" id="MobiDB-lite"/>
    </source>
</evidence>
<dbReference type="Pfam" id="PF04738">
    <property type="entry name" value="Lant_dehydr_N"/>
    <property type="match status" value="1"/>
</dbReference>
<gene>
    <name evidence="3" type="ORF">AHOG_15280</name>
</gene>
<name>A0A221W471_9PSEU</name>
<dbReference type="AlphaFoldDB" id="A0A221W471"/>
<evidence type="ECO:0000313" key="4">
    <source>
        <dbReference type="Proteomes" id="UP000204221"/>
    </source>
</evidence>
<evidence type="ECO:0000259" key="2">
    <source>
        <dbReference type="Pfam" id="PF04738"/>
    </source>
</evidence>
<protein>
    <recommendedName>
        <fullName evidence="2">Lantibiotic dehydratase N-terminal domain-containing protein</fullName>
    </recommendedName>
</protein>
<dbReference type="KEGG" id="ahg:AHOG_15280"/>
<feature type="region of interest" description="Disordered" evidence="1">
    <location>
        <begin position="395"/>
        <end position="440"/>
    </location>
</feature>
<dbReference type="EMBL" id="CP022521">
    <property type="protein sequence ID" value="ASO20682.1"/>
    <property type="molecule type" value="Genomic_DNA"/>
</dbReference>
<reference evidence="3 4" key="1">
    <citation type="submission" date="2017-07" db="EMBL/GenBank/DDBJ databases">
        <title>Complete genome sequence of Actinoalloteichus hoggarensis DSM 45943, type strain of Actinoalloteichus hoggarensis.</title>
        <authorList>
            <person name="Ruckert C."/>
            <person name="Nouioui I."/>
            <person name="Willmese J."/>
            <person name="van Wezel G."/>
            <person name="Klenk H.-P."/>
            <person name="Kalinowski J."/>
            <person name="Zotchev S.B."/>
        </authorList>
    </citation>
    <scope>NUCLEOTIDE SEQUENCE [LARGE SCALE GENOMIC DNA]</scope>
    <source>
        <strain evidence="3 4">DSM 45943</strain>
    </source>
</reference>
<organism evidence="3 4">
    <name type="scientific">Actinoalloteichus hoggarensis</name>
    <dbReference type="NCBI Taxonomy" id="1470176"/>
    <lineage>
        <taxon>Bacteria</taxon>
        <taxon>Bacillati</taxon>
        <taxon>Actinomycetota</taxon>
        <taxon>Actinomycetes</taxon>
        <taxon>Pseudonocardiales</taxon>
        <taxon>Pseudonocardiaceae</taxon>
        <taxon>Actinoalloteichus</taxon>
    </lineage>
</organism>
<feature type="domain" description="Lantibiotic dehydratase N-terminal" evidence="2">
    <location>
        <begin position="526"/>
        <end position="805"/>
    </location>
</feature>
<dbReference type="Proteomes" id="UP000204221">
    <property type="component" value="Chromosome"/>
</dbReference>
<accession>A0A221W471</accession>
<feature type="compositionally biased region" description="Basic and acidic residues" evidence="1">
    <location>
        <begin position="423"/>
        <end position="440"/>
    </location>
</feature>